<proteinExistence type="predicted"/>
<dbReference type="EMBL" id="LAVV01000192">
    <property type="protein sequence ID" value="KNZ64543.1"/>
    <property type="molecule type" value="Genomic_DNA"/>
</dbReference>
<feature type="compositionally biased region" description="Polar residues" evidence="1">
    <location>
        <begin position="9"/>
        <end position="32"/>
    </location>
</feature>
<organism evidence="2 3">
    <name type="scientific">Puccinia sorghi</name>
    <dbReference type="NCBI Taxonomy" id="27349"/>
    <lineage>
        <taxon>Eukaryota</taxon>
        <taxon>Fungi</taxon>
        <taxon>Dikarya</taxon>
        <taxon>Basidiomycota</taxon>
        <taxon>Pucciniomycotina</taxon>
        <taxon>Pucciniomycetes</taxon>
        <taxon>Pucciniales</taxon>
        <taxon>Pucciniaceae</taxon>
        <taxon>Puccinia</taxon>
    </lineage>
</organism>
<evidence type="ECO:0000313" key="3">
    <source>
        <dbReference type="Proteomes" id="UP000037035"/>
    </source>
</evidence>
<keyword evidence="3" id="KW-1185">Reference proteome</keyword>
<feature type="compositionally biased region" description="Polar residues" evidence="1">
    <location>
        <begin position="58"/>
        <end position="80"/>
    </location>
</feature>
<evidence type="ECO:0000313" key="2">
    <source>
        <dbReference type="EMBL" id="KNZ64543.1"/>
    </source>
</evidence>
<dbReference type="AlphaFoldDB" id="A0A0L6VUV8"/>
<dbReference type="VEuPathDB" id="FungiDB:VP01_10173g1"/>
<feature type="compositionally biased region" description="Basic and acidic residues" evidence="1">
    <location>
        <begin position="110"/>
        <end position="122"/>
    </location>
</feature>
<comment type="caution">
    <text evidence="2">The sequence shown here is derived from an EMBL/GenBank/DDBJ whole genome shotgun (WGS) entry which is preliminary data.</text>
</comment>
<sequence length="175" mass="19213">MADKKDNLSAFTAGSRSRGQHVSQPIGSTHNRSSSEARGFDIESGAKQMHDLFDQHFGSKSTSQKTENVTQSRENVTQINIDEGTPQAPRTTKPLPISSRAADKAAATSVDDKQPLPAEHRPPIQQMTQLSKLVNVNYPLDPTPPPPPPNTKTLHRLLQSVPKLEVNGDNYQTWV</sequence>
<accession>A0A0L6VUV8</accession>
<gene>
    <name evidence="2" type="ORF">VP01_10173g1</name>
</gene>
<name>A0A0L6VUV8_9BASI</name>
<dbReference type="Proteomes" id="UP000037035">
    <property type="component" value="Unassembled WGS sequence"/>
</dbReference>
<protein>
    <submittedName>
        <fullName evidence="2">Uncharacterized protein</fullName>
    </submittedName>
</protein>
<feature type="region of interest" description="Disordered" evidence="1">
    <location>
        <begin position="1"/>
        <end position="128"/>
    </location>
</feature>
<feature type="non-terminal residue" evidence="2">
    <location>
        <position position="175"/>
    </location>
</feature>
<evidence type="ECO:0000256" key="1">
    <source>
        <dbReference type="SAM" id="MobiDB-lite"/>
    </source>
</evidence>
<reference evidence="2 3" key="1">
    <citation type="submission" date="2015-08" db="EMBL/GenBank/DDBJ databases">
        <title>Next Generation Sequencing and Analysis of the Genome of Puccinia sorghi L Schw, the Causal Agent of Maize Common Rust.</title>
        <authorList>
            <person name="Rochi L."/>
            <person name="Burguener G."/>
            <person name="Darino M."/>
            <person name="Turjanski A."/>
            <person name="Kreff E."/>
            <person name="Dieguez M.J."/>
            <person name="Sacco F."/>
        </authorList>
    </citation>
    <scope>NUCLEOTIDE SEQUENCE [LARGE SCALE GENOMIC DNA]</scope>
    <source>
        <strain evidence="2 3">RO10H11247</strain>
    </source>
</reference>